<keyword evidence="1" id="KW-0732">Signal</keyword>
<protein>
    <submittedName>
        <fullName evidence="2">Uncharacterized protein</fullName>
    </submittedName>
</protein>
<evidence type="ECO:0000256" key="1">
    <source>
        <dbReference type="SAM" id="SignalP"/>
    </source>
</evidence>
<reference evidence="3" key="1">
    <citation type="submission" date="2023-07" db="EMBL/GenBank/DDBJ databases">
        <title>Conexibacter stalactiti sp. nov., isolated from stalactites in a lava cave and emended description of the genus Conexibacter.</title>
        <authorList>
            <person name="Lee S.D."/>
        </authorList>
    </citation>
    <scope>NUCLEOTIDE SEQUENCE [LARGE SCALE GENOMIC DNA]</scope>
    <source>
        <strain evidence="3">KCTC 39840</strain>
    </source>
</reference>
<reference evidence="2 3" key="2">
    <citation type="submission" date="2023-10" db="EMBL/GenBank/DDBJ databases">
        <authorList>
            <person name="Han X.F."/>
        </authorList>
    </citation>
    <scope>NUCLEOTIDE SEQUENCE [LARGE SCALE GENOMIC DNA]</scope>
    <source>
        <strain evidence="2 3">KCTC 39840</strain>
    </source>
</reference>
<organism evidence="2 3">
    <name type="scientific">Conexibacter stalactiti</name>
    <dbReference type="NCBI Taxonomy" id="1940611"/>
    <lineage>
        <taxon>Bacteria</taxon>
        <taxon>Bacillati</taxon>
        <taxon>Actinomycetota</taxon>
        <taxon>Thermoleophilia</taxon>
        <taxon>Solirubrobacterales</taxon>
        <taxon>Conexibacteraceae</taxon>
        <taxon>Conexibacter</taxon>
    </lineage>
</organism>
<dbReference type="RefSeq" id="WP_318596103.1">
    <property type="nucleotide sequence ID" value="NZ_JAWSTH010000009.1"/>
</dbReference>
<accession>A0ABU4HKL2</accession>
<sequence length="155" mass="16023">MRIITTLLATVVAVLALTAAAASADVVRFDPGEGSFITDGDVGCIVGVTDAGRGTVTCAGKPVYAAIWDGVPCGTRTARGCVNDRRGGLLSIGLRERGRPLRDTIDGVGGAKGTVRGDAIALAGIRGRHLPDGGFSFRNRSGHGFTLTEGRLRRF</sequence>
<feature type="chain" id="PRO_5045136031" evidence="1">
    <location>
        <begin position="25"/>
        <end position="155"/>
    </location>
</feature>
<gene>
    <name evidence="2" type="ORF">R7226_05835</name>
</gene>
<feature type="signal peptide" evidence="1">
    <location>
        <begin position="1"/>
        <end position="24"/>
    </location>
</feature>
<name>A0ABU4HKL2_9ACTN</name>
<dbReference type="EMBL" id="JAWSTH010000009">
    <property type="protein sequence ID" value="MDW5593844.1"/>
    <property type="molecule type" value="Genomic_DNA"/>
</dbReference>
<dbReference type="Proteomes" id="UP001284601">
    <property type="component" value="Unassembled WGS sequence"/>
</dbReference>
<evidence type="ECO:0000313" key="3">
    <source>
        <dbReference type="Proteomes" id="UP001284601"/>
    </source>
</evidence>
<proteinExistence type="predicted"/>
<keyword evidence="3" id="KW-1185">Reference proteome</keyword>
<comment type="caution">
    <text evidence="2">The sequence shown here is derived from an EMBL/GenBank/DDBJ whole genome shotgun (WGS) entry which is preliminary data.</text>
</comment>
<evidence type="ECO:0000313" key="2">
    <source>
        <dbReference type="EMBL" id="MDW5593844.1"/>
    </source>
</evidence>